<dbReference type="EMBL" id="SEOO01000018">
    <property type="protein sequence ID" value="RYM10379.1"/>
    <property type="molecule type" value="Genomic_DNA"/>
</dbReference>
<dbReference type="AlphaFoldDB" id="A0A8G1ZGJ7"/>
<name>A0A8G1ZGJ7_9SPHN</name>
<proteinExistence type="predicted"/>
<protein>
    <submittedName>
        <fullName evidence="2">Transcriptional regulator</fullName>
    </submittedName>
</protein>
<reference evidence="2 3" key="1">
    <citation type="submission" date="2019-02" db="EMBL/GenBank/DDBJ databases">
        <authorList>
            <person name="Feng G."/>
        </authorList>
    </citation>
    <scope>NUCLEOTIDE SEQUENCE [LARGE SCALE GENOMIC DNA]</scope>
    <source>
        <strain evidence="2 3">CCTCC AB 2011146</strain>
    </source>
</reference>
<dbReference type="GO" id="GO:0003677">
    <property type="term" value="F:DNA binding"/>
    <property type="evidence" value="ECO:0007669"/>
    <property type="project" value="InterPro"/>
</dbReference>
<dbReference type="SUPFAM" id="SSF47413">
    <property type="entry name" value="lambda repressor-like DNA-binding domains"/>
    <property type="match status" value="1"/>
</dbReference>
<dbReference type="InterPro" id="IPR001387">
    <property type="entry name" value="Cro/C1-type_HTH"/>
</dbReference>
<sequence length="70" mass="7417">MDSNALGRIVREERKAQGLRQQELAAACGVGVRFIVDLEAGKPTLQLGKALQVLATLGCDVSIATPARIK</sequence>
<organism evidence="2 3">
    <name type="scientific">Sphingobium cupriresistens</name>
    <dbReference type="NCBI Taxonomy" id="1132417"/>
    <lineage>
        <taxon>Bacteria</taxon>
        <taxon>Pseudomonadati</taxon>
        <taxon>Pseudomonadota</taxon>
        <taxon>Alphaproteobacteria</taxon>
        <taxon>Sphingomonadales</taxon>
        <taxon>Sphingomonadaceae</taxon>
        <taxon>Sphingobium</taxon>
    </lineage>
</organism>
<accession>A0A8G1ZGJ7</accession>
<dbReference type="CDD" id="cd00093">
    <property type="entry name" value="HTH_XRE"/>
    <property type="match status" value="1"/>
</dbReference>
<evidence type="ECO:0000313" key="2">
    <source>
        <dbReference type="EMBL" id="RYM10379.1"/>
    </source>
</evidence>
<dbReference type="Gene3D" id="1.10.260.40">
    <property type="entry name" value="lambda repressor-like DNA-binding domains"/>
    <property type="match status" value="1"/>
</dbReference>
<dbReference type="PROSITE" id="PS50943">
    <property type="entry name" value="HTH_CROC1"/>
    <property type="match status" value="1"/>
</dbReference>
<dbReference type="SMART" id="SM00530">
    <property type="entry name" value="HTH_XRE"/>
    <property type="match status" value="1"/>
</dbReference>
<dbReference type="Proteomes" id="UP000291572">
    <property type="component" value="Unassembled WGS sequence"/>
</dbReference>
<evidence type="ECO:0000313" key="3">
    <source>
        <dbReference type="Proteomes" id="UP000291572"/>
    </source>
</evidence>
<comment type="caution">
    <text evidence="2">The sequence shown here is derived from an EMBL/GenBank/DDBJ whole genome shotgun (WGS) entry which is preliminary data.</text>
</comment>
<evidence type="ECO:0000259" key="1">
    <source>
        <dbReference type="PROSITE" id="PS50943"/>
    </source>
</evidence>
<gene>
    <name evidence="2" type="ORF">EWH12_11975</name>
</gene>
<dbReference type="InterPro" id="IPR017507">
    <property type="entry name" value="Tscrpt_reg_HipB-like"/>
</dbReference>
<dbReference type="Pfam" id="PF01381">
    <property type="entry name" value="HTH_3"/>
    <property type="match status" value="1"/>
</dbReference>
<dbReference type="OrthoDB" id="7361823at2"/>
<dbReference type="NCBIfam" id="TIGR03070">
    <property type="entry name" value="couple_hipB"/>
    <property type="match status" value="1"/>
</dbReference>
<feature type="domain" description="HTH cro/C1-type" evidence="1">
    <location>
        <begin position="10"/>
        <end position="64"/>
    </location>
</feature>
<dbReference type="InterPro" id="IPR010982">
    <property type="entry name" value="Lambda_DNA-bd_dom_sf"/>
</dbReference>